<dbReference type="PANTHER" id="PTHR43215">
    <property type="entry name" value="RADIAL SPOKE HEAD 1 HOMOLOG"/>
    <property type="match status" value="1"/>
</dbReference>
<dbReference type="Gene3D" id="2.20.110.10">
    <property type="entry name" value="Histone H3 K4-specific methyltransferase SET7/9 N-terminal domain"/>
    <property type="match status" value="3"/>
</dbReference>
<sequence>MVDFRPLLFINALALMLLVTAGFASMRDEQAASDLPAPSDQIARVQPAPEPEHKADATSSAARTQTVAPEQPDQVAEQPARPAPEPEPAPAPDKPIAEPFSIPDAGADNQTLAIAEPADTLLPDATEDPAPTEPEPTTGLLVLRSNVYGDQVTINGKDYGTTRLDLELEPGTYDVAIAKPGYRPWEQTVTLSAGDETTLVGELEKYTRVNYQNGSWIGGVKTGDGRYQGNDGLHYEGHFVDGKFEGKGVAEYPDGSRYDGDWVKGQWQGEGVWHGADGSEYTGEFVAGQFDGKGTLTRANGDILTGHWQGGELNGQGSLTTADGMLYVGGFRNNRFHGQGTLTYPNGRHYEGEFSDGAYNGTGTEIFADGKKYEGQFIEGKFHGKGTLSNPNGSSIEATFKNGEPYGQVRLTTAAGEIFTARTTEPGVCYRDKSYRATQCPKLEGW</sequence>
<dbReference type="Proteomes" id="UP001596055">
    <property type="component" value="Unassembled WGS sequence"/>
</dbReference>
<dbReference type="SUPFAM" id="SSF82185">
    <property type="entry name" value="Histone H3 K4-specific methyltransferase SET7/9 N-terminal domain"/>
    <property type="match status" value="2"/>
</dbReference>
<proteinExistence type="predicted"/>
<keyword evidence="1" id="KW-0677">Repeat</keyword>
<gene>
    <name evidence="5" type="ORF">ACFPQA_04055</name>
</gene>
<dbReference type="RefSeq" id="WP_248155000.1">
    <property type="nucleotide sequence ID" value="NZ_JAKZAJ010000001.1"/>
</dbReference>
<name>A0ABW0RHF9_9GAMM</name>
<dbReference type="InterPro" id="IPR013229">
    <property type="entry name" value="PEGA"/>
</dbReference>
<comment type="caution">
    <text evidence="5">The sequence shown here is derived from an EMBL/GenBank/DDBJ whole genome shotgun (WGS) entry which is preliminary data.</text>
</comment>
<dbReference type="EMBL" id="JBHSNL010000001">
    <property type="protein sequence ID" value="MFC5544211.1"/>
    <property type="molecule type" value="Genomic_DNA"/>
</dbReference>
<evidence type="ECO:0000259" key="4">
    <source>
        <dbReference type="Pfam" id="PF08308"/>
    </source>
</evidence>
<dbReference type="Gene3D" id="2.60.40.1120">
    <property type="entry name" value="Carboxypeptidase-like, regulatory domain"/>
    <property type="match status" value="1"/>
</dbReference>
<evidence type="ECO:0000313" key="6">
    <source>
        <dbReference type="Proteomes" id="UP001596055"/>
    </source>
</evidence>
<evidence type="ECO:0000313" key="5">
    <source>
        <dbReference type="EMBL" id="MFC5544211.1"/>
    </source>
</evidence>
<dbReference type="Pfam" id="PF02493">
    <property type="entry name" value="MORN"/>
    <property type="match status" value="7"/>
</dbReference>
<organism evidence="5 6">
    <name type="scientific">Marinobacter koreensis</name>
    <dbReference type="NCBI Taxonomy" id="335974"/>
    <lineage>
        <taxon>Bacteria</taxon>
        <taxon>Pseudomonadati</taxon>
        <taxon>Pseudomonadota</taxon>
        <taxon>Gammaproteobacteria</taxon>
        <taxon>Pseudomonadales</taxon>
        <taxon>Marinobacteraceae</taxon>
        <taxon>Marinobacter</taxon>
    </lineage>
</organism>
<keyword evidence="3" id="KW-0732">Signal</keyword>
<accession>A0ABW0RHF9</accession>
<dbReference type="Pfam" id="PF08308">
    <property type="entry name" value="PEGA"/>
    <property type="match status" value="1"/>
</dbReference>
<dbReference type="PANTHER" id="PTHR43215:SF14">
    <property type="entry name" value="RADIAL SPOKE HEAD 1 HOMOLOG"/>
    <property type="match status" value="1"/>
</dbReference>
<evidence type="ECO:0000256" key="2">
    <source>
        <dbReference type="SAM" id="MobiDB-lite"/>
    </source>
</evidence>
<feature type="compositionally biased region" description="Polar residues" evidence="2">
    <location>
        <begin position="57"/>
        <end position="68"/>
    </location>
</feature>
<reference evidence="6" key="1">
    <citation type="journal article" date="2019" name="Int. J. Syst. Evol. Microbiol.">
        <title>The Global Catalogue of Microorganisms (GCM) 10K type strain sequencing project: providing services to taxonomists for standard genome sequencing and annotation.</title>
        <authorList>
            <consortium name="The Broad Institute Genomics Platform"/>
            <consortium name="The Broad Institute Genome Sequencing Center for Infectious Disease"/>
            <person name="Wu L."/>
            <person name="Ma J."/>
        </authorList>
    </citation>
    <scope>NUCLEOTIDE SEQUENCE [LARGE SCALE GENOMIC DNA]</scope>
    <source>
        <strain evidence="6">CGMCC 4.1799</strain>
    </source>
</reference>
<evidence type="ECO:0000256" key="1">
    <source>
        <dbReference type="ARBA" id="ARBA00022737"/>
    </source>
</evidence>
<keyword evidence="6" id="KW-1185">Reference proteome</keyword>
<dbReference type="SMART" id="SM00698">
    <property type="entry name" value="MORN"/>
    <property type="match status" value="7"/>
</dbReference>
<feature type="region of interest" description="Disordered" evidence="2">
    <location>
        <begin position="32"/>
        <end position="105"/>
    </location>
</feature>
<dbReference type="InterPro" id="IPR003409">
    <property type="entry name" value="MORN"/>
</dbReference>
<feature type="compositionally biased region" description="Pro residues" evidence="2">
    <location>
        <begin position="81"/>
        <end position="93"/>
    </location>
</feature>
<feature type="signal peptide" evidence="3">
    <location>
        <begin position="1"/>
        <end position="26"/>
    </location>
</feature>
<protein>
    <submittedName>
        <fullName evidence="5">PEGA domain-containing protein</fullName>
    </submittedName>
</protein>
<feature type="domain" description="PEGA" evidence="4">
    <location>
        <begin position="139"/>
        <end position="205"/>
    </location>
</feature>
<evidence type="ECO:0000256" key="3">
    <source>
        <dbReference type="SAM" id="SignalP"/>
    </source>
</evidence>
<feature type="chain" id="PRO_5045457016" evidence="3">
    <location>
        <begin position="27"/>
        <end position="446"/>
    </location>
</feature>